<evidence type="ECO:0000259" key="5">
    <source>
        <dbReference type="PROSITE" id="PS51123"/>
    </source>
</evidence>
<name>A0A1H3FKC9_9FLAO</name>
<dbReference type="Pfam" id="PF13620">
    <property type="entry name" value="CarboxypepD_reg"/>
    <property type="match status" value="1"/>
</dbReference>
<protein>
    <submittedName>
        <fullName evidence="6">WD40-like Beta Propeller Repeat</fullName>
    </submittedName>
</protein>
<dbReference type="InterPro" id="IPR036737">
    <property type="entry name" value="OmpA-like_sf"/>
</dbReference>
<dbReference type="PRINTS" id="PR01021">
    <property type="entry name" value="OMPADOMAIN"/>
</dbReference>
<dbReference type="Pfam" id="PF00691">
    <property type="entry name" value="OmpA"/>
    <property type="match status" value="1"/>
</dbReference>
<dbReference type="SUPFAM" id="SSF103088">
    <property type="entry name" value="OmpA-like"/>
    <property type="match status" value="1"/>
</dbReference>
<sequence>MKNYITLYLTIVSVFSFNCYSQKAQLASADKKYENYSYINAIKTYERVAEKGYKSADMFQKLGNAYYFNADLEQSAKWYGELFAMTSDVEPVYFYRYAQSLRAIGENDKANEMLKKFTKLSDDDSRGDLFIKNVNYLDAIKNNSGRYTVENAGINSQYSDYGAAITLNKIVFASARDTGSLGQRKHTWTNQHFTDLYVADLDGEMNPGTVDKFDRTVKSKFHEATPTFTKDGKTMYFTRNNYFEAEKGKNEKNITLIKIYKATLENDQWVNIMELPFDSDNYSTAHPALSSDDKTLYFASDMPGTLGQSDLFKVEINEDGTYGTPINLGETINTEGRETFPFINDENEVYFASDGHPGLGGLDIFVSKINEDGTFNKVQNVGSDVNSPKDDFAYWIDTKSRKGFFSSNRDGGQGYDDIYKFLELKKLTCEQLLFGKVTDQSTNEVLPGAKISLFDSRFNAMGEVLADSKGDYSFAVECGKTYNVRAEKTDYTKKEEKITIDKENGKTNLNIALEKEQCKVAVGDDLGKCFGIKMIYFDLDKSNIRKEAALDLEKILDVLSQNPTMKLDIRSHTDSRASHKYNEDLSDRRAKSTINWLIKNGVSPDRLIGKGYGETELVNKCSDGVDCTEDEHQMNRRSEFIITAL</sequence>
<keyword evidence="3" id="KW-0998">Cell outer membrane</keyword>
<dbReference type="InterPro" id="IPR011042">
    <property type="entry name" value="6-blade_b-propeller_TolB-like"/>
</dbReference>
<dbReference type="AlphaFoldDB" id="A0A1H3FKC9"/>
<dbReference type="SUPFAM" id="SSF49464">
    <property type="entry name" value="Carboxypeptidase regulatory domain-like"/>
    <property type="match status" value="1"/>
</dbReference>
<dbReference type="InterPro" id="IPR011990">
    <property type="entry name" value="TPR-like_helical_dom_sf"/>
</dbReference>
<evidence type="ECO:0000256" key="4">
    <source>
        <dbReference type="PROSITE-ProRule" id="PRU00473"/>
    </source>
</evidence>
<dbReference type="PROSITE" id="PS51123">
    <property type="entry name" value="OMPA_2"/>
    <property type="match status" value="1"/>
</dbReference>
<dbReference type="InterPro" id="IPR006665">
    <property type="entry name" value="OmpA-like"/>
</dbReference>
<dbReference type="PANTHER" id="PTHR30329:SF21">
    <property type="entry name" value="LIPOPROTEIN YIAD-RELATED"/>
    <property type="match status" value="1"/>
</dbReference>
<organism evidence="6 7">
    <name type="scientific">Flavobacterium degerlachei</name>
    <dbReference type="NCBI Taxonomy" id="229203"/>
    <lineage>
        <taxon>Bacteria</taxon>
        <taxon>Pseudomonadati</taxon>
        <taxon>Bacteroidota</taxon>
        <taxon>Flavobacteriia</taxon>
        <taxon>Flavobacteriales</taxon>
        <taxon>Flavobacteriaceae</taxon>
        <taxon>Flavobacterium</taxon>
    </lineage>
</organism>
<dbReference type="PANTHER" id="PTHR30329">
    <property type="entry name" value="STATOR ELEMENT OF FLAGELLAR MOTOR COMPLEX"/>
    <property type="match status" value="1"/>
</dbReference>
<evidence type="ECO:0000313" key="7">
    <source>
        <dbReference type="Proteomes" id="UP000198569"/>
    </source>
</evidence>
<feature type="domain" description="OmpA-like" evidence="5">
    <location>
        <begin position="524"/>
        <end position="645"/>
    </location>
</feature>
<dbReference type="CDD" id="cd07185">
    <property type="entry name" value="OmpA_C-like"/>
    <property type="match status" value="1"/>
</dbReference>
<dbReference type="Proteomes" id="UP000198569">
    <property type="component" value="Unassembled WGS sequence"/>
</dbReference>
<dbReference type="GO" id="GO:0009279">
    <property type="term" value="C:cell outer membrane"/>
    <property type="evidence" value="ECO:0007669"/>
    <property type="project" value="UniProtKB-SubCell"/>
</dbReference>
<dbReference type="Gene3D" id="2.60.40.1120">
    <property type="entry name" value="Carboxypeptidase-like, regulatory domain"/>
    <property type="match status" value="1"/>
</dbReference>
<evidence type="ECO:0000313" key="6">
    <source>
        <dbReference type="EMBL" id="SDX90569.1"/>
    </source>
</evidence>
<accession>A0A1H3FKC9</accession>
<dbReference type="OrthoDB" id="9809364at2"/>
<dbReference type="Gene3D" id="1.25.40.10">
    <property type="entry name" value="Tetratricopeptide repeat domain"/>
    <property type="match status" value="1"/>
</dbReference>
<dbReference type="RefSeq" id="WP_091434867.1">
    <property type="nucleotide sequence ID" value="NZ_FNMV01000018.1"/>
</dbReference>
<dbReference type="InterPro" id="IPR011659">
    <property type="entry name" value="WD40"/>
</dbReference>
<dbReference type="InterPro" id="IPR008969">
    <property type="entry name" value="CarboxyPept-like_regulatory"/>
</dbReference>
<dbReference type="InterPro" id="IPR006664">
    <property type="entry name" value="OMP_bac"/>
</dbReference>
<keyword evidence="7" id="KW-1185">Reference proteome</keyword>
<evidence type="ECO:0000256" key="2">
    <source>
        <dbReference type="ARBA" id="ARBA00023136"/>
    </source>
</evidence>
<dbReference type="SUPFAM" id="SSF82171">
    <property type="entry name" value="DPP6 N-terminal domain-like"/>
    <property type="match status" value="1"/>
</dbReference>
<dbReference type="SUPFAM" id="SSF48452">
    <property type="entry name" value="TPR-like"/>
    <property type="match status" value="1"/>
</dbReference>
<gene>
    <name evidence="6" type="ORF">SAMN05444338_1183</name>
</gene>
<dbReference type="Gene3D" id="3.30.1330.60">
    <property type="entry name" value="OmpA-like domain"/>
    <property type="match status" value="1"/>
</dbReference>
<reference evidence="7" key="1">
    <citation type="submission" date="2016-10" db="EMBL/GenBank/DDBJ databases">
        <authorList>
            <person name="Varghese N."/>
            <person name="Submissions S."/>
        </authorList>
    </citation>
    <scope>NUCLEOTIDE SEQUENCE [LARGE SCALE GENOMIC DNA]</scope>
    <source>
        <strain evidence="7">DSM 15718</strain>
    </source>
</reference>
<evidence type="ECO:0000256" key="3">
    <source>
        <dbReference type="ARBA" id="ARBA00023237"/>
    </source>
</evidence>
<comment type="subcellular location">
    <subcellularLocation>
        <location evidence="1">Cell outer membrane</location>
    </subcellularLocation>
</comment>
<dbReference type="STRING" id="229203.SAMN05444338_1183"/>
<dbReference type="EMBL" id="FNMV01000018">
    <property type="protein sequence ID" value="SDX90569.1"/>
    <property type="molecule type" value="Genomic_DNA"/>
</dbReference>
<dbReference type="Pfam" id="PF07676">
    <property type="entry name" value="PD40"/>
    <property type="match status" value="2"/>
</dbReference>
<keyword evidence="2 4" id="KW-0472">Membrane</keyword>
<evidence type="ECO:0000256" key="1">
    <source>
        <dbReference type="ARBA" id="ARBA00004442"/>
    </source>
</evidence>
<dbReference type="InterPro" id="IPR050330">
    <property type="entry name" value="Bact_OuterMem_StrucFunc"/>
</dbReference>
<proteinExistence type="predicted"/>
<dbReference type="Gene3D" id="2.120.10.30">
    <property type="entry name" value="TolB, C-terminal domain"/>
    <property type="match status" value="1"/>
</dbReference>